<comment type="catalytic activity">
    <reaction evidence="4 5">
        <text>L-glutaminyl-[peptide chain release factor] + S-adenosyl-L-methionine = N(5)-methyl-L-glutaminyl-[peptide chain release factor] + S-adenosyl-L-homocysteine + H(+)</text>
        <dbReference type="Rhea" id="RHEA:42896"/>
        <dbReference type="Rhea" id="RHEA-COMP:10271"/>
        <dbReference type="Rhea" id="RHEA-COMP:10272"/>
        <dbReference type="ChEBI" id="CHEBI:15378"/>
        <dbReference type="ChEBI" id="CHEBI:30011"/>
        <dbReference type="ChEBI" id="CHEBI:57856"/>
        <dbReference type="ChEBI" id="CHEBI:59789"/>
        <dbReference type="ChEBI" id="CHEBI:61891"/>
        <dbReference type="EC" id="2.1.1.297"/>
    </reaction>
</comment>
<keyword evidence="9" id="KW-1185">Reference proteome</keyword>
<dbReference type="InterPro" id="IPR029063">
    <property type="entry name" value="SAM-dependent_MTases_sf"/>
</dbReference>
<dbReference type="STRING" id="1120995.SAMN02745245_00027"/>
<dbReference type="Gene3D" id="1.10.8.10">
    <property type="entry name" value="DNA helicase RuvA subunit, C-terminal domain"/>
    <property type="match status" value="1"/>
</dbReference>
<dbReference type="InterPro" id="IPR040758">
    <property type="entry name" value="PrmC_N"/>
</dbReference>
<feature type="binding site" evidence="5">
    <location>
        <begin position="120"/>
        <end position="124"/>
    </location>
    <ligand>
        <name>S-adenosyl-L-methionine</name>
        <dbReference type="ChEBI" id="CHEBI:59789"/>
    </ligand>
</feature>
<protein>
    <recommendedName>
        <fullName evidence="5">Release factor glutamine methyltransferase</fullName>
        <shortName evidence="5">RF MTase</shortName>
        <ecNumber evidence="5">2.1.1.297</ecNumber>
    </recommendedName>
    <alternativeName>
        <fullName evidence="5">N5-glutamine methyltransferase PrmC</fullName>
    </alternativeName>
    <alternativeName>
        <fullName evidence="5">Protein-(glutamine-N5) MTase PrmC</fullName>
    </alternativeName>
    <alternativeName>
        <fullName evidence="5">Protein-glutamine N-methyltransferase PrmC</fullName>
    </alternativeName>
</protein>
<evidence type="ECO:0000256" key="3">
    <source>
        <dbReference type="ARBA" id="ARBA00022691"/>
    </source>
</evidence>
<dbReference type="InterPro" id="IPR004556">
    <property type="entry name" value="HemK-like"/>
</dbReference>
<dbReference type="OrthoDB" id="9784805at2"/>
<evidence type="ECO:0000256" key="2">
    <source>
        <dbReference type="ARBA" id="ARBA00022679"/>
    </source>
</evidence>
<feature type="domain" description="Methyltransferase small" evidence="6">
    <location>
        <begin position="96"/>
        <end position="191"/>
    </location>
</feature>
<dbReference type="GO" id="GO:0003676">
    <property type="term" value="F:nucleic acid binding"/>
    <property type="evidence" value="ECO:0007669"/>
    <property type="project" value="InterPro"/>
</dbReference>
<dbReference type="GO" id="GO:0032259">
    <property type="term" value="P:methylation"/>
    <property type="evidence" value="ECO:0007669"/>
    <property type="project" value="UniProtKB-KW"/>
</dbReference>
<dbReference type="Proteomes" id="UP000184032">
    <property type="component" value="Unassembled WGS sequence"/>
</dbReference>
<dbReference type="AlphaFoldDB" id="A0A1M5NQ61"/>
<comment type="similarity">
    <text evidence="5">Belongs to the protein N5-glutamine methyltransferase family. PrmC subfamily.</text>
</comment>
<dbReference type="SUPFAM" id="SSF53335">
    <property type="entry name" value="S-adenosyl-L-methionine-dependent methyltransferases"/>
    <property type="match status" value="1"/>
</dbReference>
<dbReference type="PANTHER" id="PTHR18895:SF74">
    <property type="entry name" value="MTRF1L RELEASE FACTOR GLUTAMINE METHYLTRANSFERASE"/>
    <property type="match status" value="1"/>
</dbReference>
<evidence type="ECO:0000256" key="4">
    <source>
        <dbReference type="ARBA" id="ARBA00048391"/>
    </source>
</evidence>
<keyword evidence="2 5" id="KW-0808">Transferase</keyword>
<comment type="function">
    <text evidence="5">Methylates the class 1 translation termination release factors RF1/PrfA and RF2/PrfB on the glutamine residue of the universally conserved GGQ motif.</text>
</comment>
<evidence type="ECO:0000313" key="8">
    <source>
        <dbReference type="EMBL" id="SHG91607.1"/>
    </source>
</evidence>
<dbReference type="NCBIfam" id="TIGR03534">
    <property type="entry name" value="RF_mod_PrmC"/>
    <property type="match status" value="1"/>
</dbReference>
<gene>
    <name evidence="5" type="primary">prmC</name>
    <name evidence="8" type="ORF">SAMN02745245_00027</name>
</gene>
<dbReference type="Pfam" id="PF05175">
    <property type="entry name" value="MTS"/>
    <property type="match status" value="1"/>
</dbReference>
<feature type="binding site" evidence="5">
    <location>
        <position position="185"/>
    </location>
    <ligand>
        <name>S-adenosyl-L-methionine</name>
        <dbReference type="ChEBI" id="CHEBI:59789"/>
    </ligand>
</feature>
<reference evidence="8 9" key="1">
    <citation type="submission" date="2016-11" db="EMBL/GenBank/DDBJ databases">
        <authorList>
            <person name="Jaros S."/>
            <person name="Januszkiewicz K."/>
            <person name="Wedrychowicz H."/>
        </authorList>
    </citation>
    <scope>NUCLEOTIDE SEQUENCE [LARGE SCALE GENOMIC DNA]</scope>
    <source>
        <strain evidence="8 9">DSM 21120</strain>
    </source>
</reference>
<feature type="domain" description="Release factor glutamine methyltransferase N-terminal" evidence="7">
    <location>
        <begin position="5"/>
        <end position="75"/>
    </location>
</feature>
<dbReference type="CDD" id="cd02440">
    <property type="entry name" value="AdoMet_MTases"/>
    <property type="match status" value="1"/>
</dbReference>
<dbReference type="InterPro" id="IPR007848">
    <property type="entry name" value="Small_mtfrase_dom"/>
</dbReference>
<dbReference type="RefSeq" id="WP_073182648.1">
    <property type="nucleotide sequence ID" value="NZ_FQXI01000001.1"/>
</dbReference>
<evidence type="ECO:0000259" key="6">
    <source>
        <dbReference type="Pfam" id="PF05175"/>
    </source>
</evidence>
<dbReference type="InterPro" id="IPR002052">
    <property type="entry name" value="DNA_methylase_N6_adenine_CS"/>
</dbReference>
<feature type="binding site" evidence="5">
    <location>
        <position position="143"/>
    </location>
    <ligand>
        <name>S-adenosyl-L-methionine</name>
        <dbReference type="ChEBI" id="CHEBI:59789"/>
    </ligand>
</feature>
<sequence length="277" mass="31806">MGIVEALQKGLNYLEKSEYTNPFLETKLILEYLLEKDSSYFVSHGDEELDREVEDRYFEILRRRKLGEPLQYIIGEVNFYGHKFLVDKGVLIPRNDTEKSVEVLISLFEENNVKNFLEIGCGTGVVSITMALKYKFCKFTSVDISESALKNTLKNIKLHKVENINLLKSDLYSNVNGHYDIIYSNPPYIKSCDIENLQEEVRHFEPLNALDGGTDGLDFYRNIVRDAEKYLKKRGVLVFEIGYNQADDLKKILAGYDVDVYRDLSGNDRVVVASKGV</sequence>
<dbReference type="Gene3D" id="3.40.50.150">
    <property type="entry name" value="Vaccinia Virus protein VP39"/>
    <property type="match status" value="1"/>
</dbReference>
<keyword evidence="1 5" id="KW-0489">Methyltransferase</keyword>
<dbReference type="PANTHER" id="PTHR18895">
    <property type="entry name" value="HEMK METHYLTRANSFERASE"/>
    <property type="match status" value="1"/>
</dbReference>
<evidence type="ECO:0000259" key="7">
    <source>
        <dbReference type="Pfam" id="PF17827"/>
    </source>
</evidence>
<dbReference type="InterPro" id="IPR019874">
    <property type="entry name" value="RF_methyltr_PrmC"/>
</dbReference>
<evidence type="ECO:0000256" key="1">
    <source>
        <dbReference type="ARBA" id="ARBA00022603"/>
    </source>
</evidence>
<dbReference type="EMBL" id="FQXI01000001">
    <property type="protein sequence ID" value="SHG91607.1"/>
    <property type="molecule type" value="Genomic_DNA"/>
</dbReference>
<evidence type="ECO:0000256" key="5">
    <source>
        <dbReference type="HAMAP-Rule" id="MF_02126"/>
    </source>
</evidence>
<evidence type="ECO:0000313" key="9">
    <source>
        <dbReference type="Proteomes" id="UP000184032"/>
    </source>
</evidence>
<dbReference type="InterPro" id="IPR050320">
    <property type="entry name" value="N5-glutamine_MTase"/>
</dbReference>
<proteinExistence type="inferred from homology"/>
<organism evidence="8 9">
    <name type="scientific">Anaerosphaera aminiphila DSM 21120</name>
    <dbReference type="NCBI Taxonomy" id="1120995"/>
    <lineage>
        <taxon>Bacteria</taxon>
        <taxon>Bacillati</taxon>
        <taxon>Bacillota</taxon>
        <taxon>Tissierellia</taxon>
        <taxon>Tissierellales</taxon>
        <taxon>Peptoniphilaceae</taxon>
        <taxon>Anaerosphaera</taxon>
    </lineage>
</organism>
<comment type="caution">
    <text evidence="5">Lacks conserved residue(s) required for the propagation of feature annotation.</text>
</comment>
<dbReference type="EC" id="2.1.1.297" evidence="5"/>
<dbReference type="Pfam" id="PF17827">
    <property type="entry name" value="PrmC_N"/>
    <property type="match status" value="1"/>
</dbReference>
<dbReference type="GO" id="GO:0102559">
    <property type="term" value="F:peptide chain release factor N(5)-glutamine methyltransferase activity"/>
    <property type="evidence" value="ECO:0007669"/>
    <property type="project" value="UniProtKB-EC"/>
</dbReference>
<accession>A0A1M5NQ61</accession>
<keyword evidence="3 5" id="KW-0949">S-adenosyl-L-methionine</keyword>
<dbReference type="PROSITE" id="PS00092">
    <property type="entry name" value="N6_MTASE"/>
    <property type="match status" value="1"/>
</dbReference>
<feature type="binding site" evidence="5">
    <location>
        <begin position="185"/>
        <end position="188"/>
    </location>
    <ligand>
        <name>substrate</name>
    </ligand>
</feature>
<dbReference type="NCBIfam" id="TIGR00536">
    <property type="entry name" value="hemK_fam"/>
    <property type="match status" value="1"/>
</dbReference>
<name>A0A1M5NQ61_9FIRM</name>
<dbReference type="HAMAP" id="MF_02126">
    <property type="entry name" value="RF_methyltr_PrmC"/>
    <property type="match status" value="1"/>
</dbReference>